<comment type="subcellular location">
    <subcellularLocation>
        <location evidence="2">Cell membrane</location>
        <topology evidence="2">Multi-pass membrane protein</topology>
    </subcellularLocation>
</comment>
<name>A0ABX9BEE0_9BACL</name>
<evidence type="ECO:0000256" key="1">
    <source>
        <dbReference type="ARBA" id="ARBA00000085"/>
    </source>
</evidence>
<feature type="domain" description="HAMP" evidence="19">
    <location>
        <begin position="174"/>
        <end position="226"/>
    </location>
</feature>
<dbReference type="InterPro" id="IPR005467">
    <property type="entry name" value="His_kinase_dom"/>
</dbReference>
<comment type="catalytic activity">
    <reaction evidence="1">
        <text>ATP + protein L-histidine = ADP + protein N-phospho-L-histidine.</text>
        <dbReference type="EC" id="2.7.13.3"/>
    </reaction>
</comment>
<dbReference type="InterPro" id="IPR036097">
    <property type="entry name" value="HisK_dim/P_sf"/>
</dbReference>
<dbReference type="EC" id="2.7.13.3" evidence="3"/>
<dbReference type="CDD" id="cd00082">
    <property type="entry name" value="HisKA"/>
    <property type="match status" value="1"/>
</dbReference>
<evidence type="ECO:0000256" key="7">
    <source>
        <dbReference type="ARBA" id="ARBA00022692"/>
    </source>
</evidence>
<dbReference type="SUPFAM" id="SSF47384">
    <property type="entry name" value="Homodimeric domain of signal transducing histidine kinase"/>
    <property type="match status" value="1"/>
</dbReference>
<protein>
    <recommendedName>
        <fullName evidence="16">Heme sensor protein HssS</fullName>
        <ecNumber evidence="3">2.7.13.3</ecNumber>
    </recommendedName>
</protein>
<keyword evidence="14 17" id="KW-0472">Membrane</keyword>
<keyword evidence="7 17" id="KW-0812">Transmembrane</keyword>
<dbReference type="InterPro" id="IPR050398">
    <property type="entry name" value="HssS/ArlS-like"/>
</dbReference>
<feature type="domain" description="Histidine kinase" evidence="18">
    <location>
        <begin position="234"/>
        <end position="450"/>
    </location>
</feature>
<evidence type="ECO:0000256" key="11">
    <source>
        <dbReference type="ARBA" id="ARBA00022989"/>
    </source>
</evidence>
<dbReference type="SUPFAM" id="SSF158472">
    <property type="entry name" value="HAMP domain-like"/>
    <property type="match status" value="1"/>
</dbReference>
<dbReference type="EMBL" id="QLLI01000015">
    <property type="protein sequence ID" value="RAI88571.1"/>
    <property type="molecule type" value="Genomic_DNA"/>
</dbReference>
<dbReference type="PANTHER" id="PTHR45528:SF11">
    <property type="entry name" value="HISTIDINE KINASE"/>
    <property type="match status" value="1"/>
</dbReference>
<dbReference type="Gene3D" id="1.10.287.130">
    <property type="match status" value="1"/>
</dbReference>
<keyword evidence="6" id="KW-0808">Transferase</keyword>
<evidence type="ECO:0000259" key="18">
    <source>
        <dbReference type="PROSITE" id="PS50109"/>
    </source>
</evidence>
<dbReference type="Pfam" id="PF00672">
    <property type="entry name" value="HAMP"/>
    <property type="match status" value="1"/>
</dbReference>
<evidence type="ECO:0000313" key="20">
    <source>
        <dbReference type="EMBL" id="RAI88571.1"/>
    </source>
</evidence>
<feature type="transmembrane region" description="Helical" evidence="17">
    <location>
        <begin position="153"/>
        <end position="177"/>
    </location>
</feature>
<evidence type="ECO:0000256" key="12">
    <source>
        <dbReference type="ARBA" id="ARBA00023012"/>
    </source>
</evidence>
<dbReference type="SUPFAM" id="SSF55874">
    <property type="entry name" value="ATPase domain of HSP90 chaperone/DNA topoisomerase II/histidine kinase"/>
    <property type="match status" value="1"/>
</dbReference>
<dbReference type="InterPro" id="IPR003660">
    <property type="entry name" value="HAMP_dom"/>
</dbReference>
<evidence type="ECO:0000256" key="5">
    <source>
        <dbReference type="ARBA" id="ARBA00022553"/>
    </source>
</evidence>
<keyword evidence="4" id="KW-1003">Cell membrane</keyword>
<feature type="transmembrane region" description="Helical" evidence="17">
    <location>
        <begin position="6"/>
        <end position="32"/>
    </location>
</feature>
<keyword evidence="9 20" id="KW-0418">Kinase</keyword>
<proteinExistence type="predicted"/>
<dbReference type="PANTHER" id="PTHR45528">
    <property type="entry name" value="SENSOR HISTIDINE KINASE CPXA"/>
    <property type="match status" value="1"/>
</dbReference>
<dbReference type="PRINTS" id="PR00344">
    <property type="entry name" value="BCTRLSENSOR"/>
</dbReference>
<evidence type="ECO:0000256" key="13">
    <source>
        <dbReference type="ARBA" id="ARBA00023026"/>
    </source>
</evidence>
<evidence type="ECO:0000256" key="9">
    <source>
        <dbReference type="ARBA" id="ARBA00022777"/>
    </source>
</evidence>
<dbReference type="Pfam" id="PF00512">
    <property type="entry name" value="HisKA"/>
    <property type="match status" value="1"/>
</dbReference>
<keyword evidence="21" id="KW-1185">Reference proteome</keyword>
<dbReference type="SMART" id="SM00304">
    <property type="entry name" value="HAMP"/>
    <property type="match status" value="1"/>
</dbReference>
<dbReference type="Gene3D" id="6.10.340.10">
    <property type="match status" value="1"/>
</dbReference>
<keyword evidence="11 17" id="KW-1133">Transmembrane helix</keyword>
<keyword evidence="5" id="KW-0597">Phosphoprotein</keyword>
<organism evidence="20 21">
    <name type="scientific">Paenibacillus pabuli</name>
    <dbReference type="NCBI Taxonomy" id="1472"/>
    <lineage>
        <taxon>Bacteria</taxon>
        <taxon>Bacillati</taxon>
        <taxon>Bacillota</taxon>
        <taxon>Bacilli</taxon>
        <taxon>Bacillales</taxon>
        <taxon>Paenibacillaceae</taxon>
        <taxon>Paenibacillus</taxon>
    </lineage>
</organism>
<dbReference type="GO" id="GO:0016301">
    <property type="term" value="F:kinase activity"/>
    <property type="evidence" value="ECO:0007669"/>
    <property type="project" value="UniProtKB-KW"/>
</dbReference>
<dbReference type="Pfam" id="PF02518">
    <property type="entry name" value="HATPase_c"/>
    <property type="match status" value="1"/>
</dbReference>
<dbReference type="InterPro" id="IPR036890">
    <property type="entry name" value="HATPase_C_sf"/>
</dbReference>
<gene>
    <name evidence="20" type="ORF">DET54_11556</name>
</gene>
<keyword evidence="10" id="KW-0067">ATP-binding</keyword>
<evidence type="ECO:0000256" key="8">
    <source>
        <dbReference type="ARBA" id="ARBA00022741"/>
    </source>
</evidence>
<dbReference type="InterPro" id="IPR003594">
    <property type="entry name" value="HATPase_dom"/>
</dbReference>
<comment type="caution">
    <text evidence="20">The sequence shown here is derived from an EMBL/GenBank/DDBJ whole genome shotgun (WGS) entry which is preliminary data.</text>
</comment>
<dbReference type="InterPro" id="IPR003661">
    <property type="entry name" value="HisK_dim/P_dom"/>
</dbReference>
<evidence type="ECO:0000256" key="14">
    <source>
        <dbReference type="ARBA" id="ARBA00023136"/>
    </source>
</evidence>
<evidence type="ECO:0000256" key="6">
    <source>
        <dbReference type="ARBA" id="ARBA00022679"/>
    </source>
</evidence>
<keyword evidence="13" id="KW-0843">Virulence</keyword>
<comment type="function">
    <text evidence="15">Member of the two-component regulatory system HssS/HssR involved in intracellular heme homeostasis and tempering of staphylococcal virulence. HssS functions as a heme sensor histidine kinase which is autophosphorylated at a histidine residue and transfers its phosphate group to an aspartate residue of HssR. HssR/HssS activates the expression of hrtAB, an efflux pump, in response to extracellular heme, hemin, hemoglobin or blood.</text>
</comment>
<dbReference type="RefSeq" id="WP_111621017.1">
    <property type="nucleotide sequence ID" value="NZ_QLLI01000015.1"/>
</dbReference>
<evidence type="ECO:0000256" key="16">
    <source>
        <dbReference type="ARBA" id="ARBA00040841"/>
    </source>
</evidence>
<dbReference type="PROSITE" id="PS50109">
    <property type="entry name" value="HIS_KIN"/>
    <property type="match status" value="1"/>
</dbReference>
<evidence type="ECO:0000259" key="19">
    <source>
        <dbReference type="PROSITE" id="PS50885"/>
    </source>
</evidence>
<dbReference type="Proteomes" id="UP000248827">
    <property type="component" value="Unassembled WGS sequence"/>
</dbReference>
<evidence type="ECO:0000256" key="15">
    <source>
        <dbReference type="ARBA" id="ARBA00037219"/>
    </source>
</evidence>
<evidence type="ECO:0000256" key="3">
    <source>
        <dbReference type="ARBA" id="ARBA00012438"/>
    </source>
</evidence>
<evidence type="ECO:0000313" key="21">
    <source>
        <dbReference type="Proteomes" id="UP000248827"/>
    </source>
</evidence>
<accession>A0ABX9BEE0</accession>
<dbReference type="Gene3D" id="3.30.565.10">
    <property type="entry name" value="Histidine kinase-like ATPase, C-terminal domain"/>
    <property type="match status" value="1"/>
</dbReference>
<evidence type="ECO:0000256" key="4">
    <source>
        <dbReference type="ARBA" id="ARBA00022475"/>
    </source>
</evidence>
<keyword evidence="8" id="KW-0547">Nucleotide-binding</keyword>
<dbReference type="SMART" id="SM00388">
    <property type="entry name" value="HisKA"/>
    <property type="match status" value="1"/>
</dbReference>
<evidence type="ECO:0000256" key="17">
    <source>
        <dbReference type="SAM" id="Phobius"/>
    </source>
</evidence>
<keyword evidence="12" id="KW-0902">Two-component regulatory system</keyword>
<evidence type="ECO:0000256" key="2">
    <source>
        <dbReference type="ARBA" id="ARBA00004651"/>
    </source>
</evidence>
<dbReference type="InterPro" id="IPR004358">
    <property type="entry name" value="Sig_transdc_His_kin-like_C"/>
</dbReference>
<sequence length="450" mass="51006">MIKTLYVRIIITFLVVIIFSLLSSFLIGLFLFKKEVNHLGQNDMIATGEEMIRLYEQTHPEDREAFIKSMVKISTYPIHLYDVSGNVTYYDLDNTETIQIAPEVVQLVLQGQVYRSPAEVDQTFIGLPFPFEGEPQAVFMQYSPQNENIINRMVFLILLLALFIGSLCIFIAARYLVRPIQVLTRATKQLAKGDFDVEIQTKRVDEMGALTHSFNEMASELKQLEQMRQDFVSNVSHEIQTPLTSISGFAMAMKNSSLVAEADRNYYLDIIITESGRLSRLSDNLLELASLDSDHHPFEAATYNLDEQIRQIIVTCEPQWSTKNIQVHLELAEPIQVTADRDQLNQVWMNLLGNSIKFTPAGGHIHIRTHQLENKILITITDTGIGIAPEQLDYVFDRFYKTDLSRNRSISGNGLGLAIVKKIVMLHHGTVEMKSQEGEGTTVMVHLPLA</sequence>
<dbReference type="SMART" id="SM00387">
    <property type="entry name" value="HATPase_c"/>
    <property type="match status" value="1"/>
</dbReference>
<dbReference type="CDD" id="cd06225">
    <property type="entry name" value="HAMP"/>
    <property type="match status" value="1"/>
</dbReference>
<dbReference type="PROSITE" id="PS50885">
    <property type="entry name" value="HAMP"/>
    <property type="match status" value="1"/>
</dbReference>
<evidence type="ECO:0000256" key="10">
    <source>
        <dbReference type="ARBA" id="ARBA00022840"/>
    </source>
</evidence>
<reference evidence="20 21" key="1">
    <citation type="submission" date="2018-06" db="EMBL/GenBank/DDBJ databases">
        <title>Freshwater and sediment microbial communities from various areas in North America, analyzing microbe dynamics in response to fracking.</title>
        <authorList>
            <person name="Lamendella R."/>
        </authorList>
    </citation>
    <scope>NUCLEOTIDE SEQUENCE [LARGE SCALE GENOMIC DNA]</scope>
    <source>
        <strain evidence="20 21">NG-13</strain>
    </source>
</reference>